<evidence type="ECO:0000259" key="8">
    <source>
        <dbReference type="PROSITE" id="PS51464"/>
    </source>
</evidence>
<feature type="site" description="Catalytically relevant" evidence="5">
    <location>
        <position position="201"/>
    </location>
</feature>
<reference evidence="9 10" key="1">
    <citation type="journal article" date="2007" name="PLoS Genet.">
        <title>Patterns and implications of gene gain and loss in the evolution of Prochlorococcus.</title>
        <authorList>
            <person name="Kettler G.C."/>
            <person name="Martiny A.C."/>
            <person name="Huang K."/>
            <person name="Zucker J."/>
            <person name="Coleman M.L."/>
            <person name="Rodrigue S."/>
            <person name="Chen F."/>
            <person name="Lapidus A."/>
            <person name="Ferriera S."/>
            <person name="Johnson J."/>
            <person name="Steglich C."/>
            <person name="Church G.M."/>
            <person name="Richardson P."/>
            <person name="Chisholm S.W."/>
        </authorList>
    </citation>
    <scope>NUCLEOTIDE SEQUENCE [LARGE SCALE GENOMIC DNA]</scope>
    <source>
        <strain evidence="9 10">MIT 9303</strain>
    </source>
</reference>
<dbReference type="SMART" id="SM00116">
    <property type="entry name" value="CBS"/>
    <property type="match status" value="2"/>
</dbReference>
<dbReference type="HOGENOM" id="CLU_040681_13_1_3"/>
<dbReference type="InterPro" id="IPR000644">
    <property type="entry name" value="CBS_dom"/>
</dbReference>
<dbReference type="GO" id="GO:0019146">
    <property type="term" value="F:arabinose-5-phosphate isomerase activity"/>
    <property type="evidence" value="ECO:0007669"/>
    <property type="project" value="UniProtKB-EC"/>
</dbReference>
<dbReference type="PROSITE" id="PS51464">
    <property type="entry name" value="SIS"/>
    <property type="match status" value="1"/>
</dbReference>
<dbReference type="PANTHER" id="PTHR42745">
    <property type="match status" value="1"/>
</dbReference>
<dbReference type="PANTHER" id="PTHR42745:SF1">
    <property type="entry name" value="ARABINOSE 5-PHOSPHATE ISOMERASE KDSD"/>
    <property type="match status" value="1"/>
</dbReference>
<proteinExistence type="inferred from homology"/>
<dbReference type="GO" id="GO:1901135">
    <property type="term" value="P:carbohydrate derivative metabolic process"/>
    <property type="evidence" value="ECO:0007669"/>
    <property type="project" value="InterPro"/>
</dbReference>
<dbReference type="PROSITE" id="PS51371">
    <property type="entry name" value="CBS"/>
    <property type="match status" value="2"/>
</dbReference>
<dbReference type="Gene3D" id="3.10.580.10">
    <property type="entry name" value="CBS-domain"/>
    <property type="match status" value="1"/>
</dbReference>
<dbReference type="CDD" id="cd05014">
    <property type="entry name" value="SIS_Kpsf"/>
    <property type="match status" value="1"/>
</dbReference>
<accession>A2CCS1</accession>
<keyword evidence="2" id="KW-0677">Repeat</keyword>
<gene>
    <name evidence="9" type="ordered locus">P9303_25501</name>
</gene>
<dbReference type="InterPro" id="IPR001347">
    <property type="entry name" value="SIS_dom"/>
</dbReference>
<dbReference type="AlphaFoldDB" id="A2CCS1"/>
<dbReference type="Pfam" id="PF01380">
    <property type="entry name" value="SIS"/>
    <property type="match status" value="1"/>
</dbReference>
<protein>
    <submittedName>
        <fullName evidence="9">Putative polysialic acid capsule expression protein KpsF</fullName>
        <ecNumber evidence="9">5.3.1.13</ecNumber>
    </submittedName>
</protein>
<evidence type="ECO:0000256" key="5">
    <source>
        <dbReference type="PIRSR" id="PIRSR004692-3"/>
    </source>
</evidence>
<dbReference type="PIRSF" id="PIRSF004692">
    <property type="entry name" value="KdsD_KpsF"/>
    <property type="match status" value="1"/>
</dbReference>
<dbReference type="InterPro" id="IPR004800">
    <property type="entry name" value="KdsD/KpsF-type"/>
</dbReference>
<keyword evidence="9" id="KW-0413">Isomerase</keyword>
<dbReference type="EMBL" id="CP000554">
    <property type="protein sequence ID" value="ABM79281.1"/>
    <property type="molecule type" value="Genomic_DNA"/>
</dbReference>
<feature type="domain" description="SIS" evidence="8">
    <location>
        <begin position="49"/>
        <end position="192"/>
    </location>
</feature>
<feature type="domain" description="CBS" evidence="7">
    <location>
        <begin position="218"/>
        <end position="278"/>
    </location>
</feature>
<dbReference type="GO" id="GO:0005975">
    <property type="term" value="P:carbohydrate metabolic process"/>
    <property type="evidence" value="ECO:0007669"/>
    <property type="project" value="InterPro"/>
</dbReference>
<dbReference type="InterPro" id="IPR035474">
    <property type="entry name" value="SIS_Kpsf"/>
</dbReference>
<comment type="similarity">
    <text evidence="1 4">Belongs to the SIS family. GutQ/KpsF subfamily.</text>
</comment>
<evidence type="ECO:0000256" key="2">
    <source>
        <dbReference type="ARBA" id="ARBA00022737"/>
    </source>
</evidence>
<name>A2CCS1_PROM3</name>
<dbReference type="RefSeq" id="WP_011827125.1">
    <property type="nucleotide sequence ID" value="NC_008820.1"/>
</dbReference>
<dbReference type="STRING" id="59922.P9303_25501"/>
<feature type="site" description="Catalytically relevant" evidence="5">
    <location>
        <position position="119"/>
    </location>
</feature>
<dbReference type="InterPro" id="IPR050986">
    <property type="entry name" value="GutQ/KpsF_isomerases"/>
</dbReference>
<keyword evidence="3 6" id="KW-0129">CBS domain</keyword>
<evidence type="ECO:0000256" key="3">
    <source>
        <dbReference type="ARBA" id="ARBA00023122"/>
    </source>
</evidence>
<evidence type="ECO:0000313" key="9">
    <source>
        <dbReference type="EMBL" id="ABM79281.1"/>
    </source>
</evidence>
<evidence type="ECO:0000259" key="7">
    <source>
        <dbReference type="PROSITE" id="PS51371"/>
    </source>
</evidence>
<dbReference type="KEGG" id="pmf:P9303_25501"/>
<dbReference type="Gene3D" id="3.40.50.10490">
    <property type="entry name" value="Glucose-6-phosphate isomerase like protein, domain 1"/>
    <property type="match status" value="1"/>
</dbReference>
<dbReference type="EC" id="5.3.1.13" evidence="9"/>
<sequence length="347" mass="36550">MAVVCRRITASSRTYSLSALTRCLQEEAAAIAVAAERLSSSQVEKALVLLERCGDQRAKLVITGVGKSGIVARKIAATFSSIGLMALYLNPLDAMHGDLGVVAQEDVCLLLSNSGETAELLEVLPHLKRRGTARIALVGKPDSSLARGSDVVLEASVDREVCPLNLAPTASTAVAMAIGDALAAIWMERRNISPADFAFNHPAGSLGKQLTLTASDLMVPVAKVQPLQPNTSLQDVICKLTQDGIGSGWVEDPSTAGLLLGLITDGDLRRALRDHSAENWASLSAADLMTADPITVDADLLAVEAIKQMECNRRKPISVLPVVGPDSSGNLLLGLLRLHDLIQAGLT</sequence>
<feature type="domain" description="CBS" evidence="7">
    <location>
        <begin position="289"/>
        <end position="347"/>
    </location>
</feature>
<evidence type="ECO:0000256" key="1">
    <source>
        <dbReference type="ARBA" id="ARBA00008165"/>
    </source>
</evidence>
<dbReference type="InterPro" id="IPR046342">
    <property type="entry name" value="CBS_dom_sf"/>
</dbReference>
<organism evidence="9 10">
    <name type="scientific">Prochlorococcus marinus (strain MIT 9303)</name>
    <dbReference type="NCBI Taxonomy" id="59922"/>
    <lineage>
        <taxon>Bacteria</taxon>
        <taxon>Bacillati</taxon>
        <taxon>Cyanobacteriota</taxon>
        <taxon>Cyanophyceae</taxon>
        <taxon>Synechococcales</taxon>
        <taxon>Prochlorococcaceae</taxon>
        <taxon>Prochlorococcus</taxon>
    </lineage>
</organism>
<dbReference type="SUPFAM" id="SSF54631">
    <property type="entry name" value="CBS-domain pair"/>
    <property type="match status" value="1"/>
</dbReference>
<dbReference type="GO" id="GO:0097367">
    <property type="term" value="F:carbohydrate derivative binding"/>
    <property type="evidence" value="ECO:0007669"/>
    <property type="project" value="InterPro"/>
</dbReference>
<dbReference type="Proteomes" id="UP000002274">
    <property type="component" value="Chromosome"/>
</dbReference>
<dbReference type="SUPFAM" id="SSF53697">
    <property type="entry name" value="SIS domain"/>
    <property type="match status" value="1"/>
</dbReference>
<feature type="site" description="Catalytically relevant" evidence="5">
    <location>
        <position position="67"/>
    </location>
</feature>
<evidence type="ECO:0000313" key="10">
    <source>
        <dbReference type="Proteomes" id="UP000002274"/>
    </source>
</evidence>
<dbReference type="Pfam" id="PF00571">
    <property type="entry name" value="CBS"/>
    <property type="match status" value="1"/>
</dbReference>
<feature type="site" description="Catalytically relevant" evidence="5">
    <location>
        <position position="160"/>
    </location>
</feature>
<evidence type="ECO:0000256" key="4">
    <source>
        <dbReference type="PIRNR" id="PIRNR004692"/>
    </source>
</evidence>
<dbReference type="InterPro" id="IPR046348">
    <property type="entry name" value="SIS_dom_sf"/>
</dbReference>
<dbReference type="NCBIfam" id="TIGR00393">
    <property type="entry name" value="kpsF"/>
    <property type="match status" value="1"/>
</dbReference>
<dbReference type="BioCyc" id="PMAR59922:G1G80-2237-MONOMER"/>
<evidence type="ECO:0000256" key="6">
    <source>
        <dbReference type="PROSITE-ProRule" id="PRU00703"/>
    </source>
</evidence>